<protein>
    <submittedName>
        <fullName evidence="2">Hydroxymethylglutaryl-CoA reductase</fullName>
    </submittedName>
</protein>
<dbReference type="AlphaFoldDB" id="A0A7W9IFL9"/>
<name>A0A7W9IFL9_9ACTN</name>
<evidence type="ECO:0000313" key="2">
    <source>
        <dbReference type="EMBL" id="MBB5819772.1"/>
    </source>
</evidence>
<dbReference type="RefSeq" id="WP_184537866.1">
    <property type="nucleotide sequence ID" value="NZ_JACHMP010000001.1"/>
</dbReference>
<proteinExistence type="predicted"/>
<evidence type="ECO:0000313" key="3">
    <source>
        <dbReference type="Proteomes" id="UP000540685"/>
    </source>
</evidence>
<organism evidence="2 3">
    <name type="scientific">Streptosporangium becharense</name>
    <dbReference type="NCBI Taxonomy" id="1816182"/>
    <lineage>
        <taxon>Bacteria</taxon>
        <taxon>Bacillati</taxon>
        <taxon>Actinomycetota</taxon>
        <taxon>Actinomycetes</taxon>
        <taxon>Streptosporangiales</taxon>
        <taxon>Streptosporangiaceae</taxon>
        <taxon>Streptosporangium</taxon>
    </lineage>
</organism>
<accession>A0A7W9IFL9</accession>
<reference evidence="2 3" key="1">
    <citation type="submission" date="2020-08" db="EMBL/GenBank/DDBJ databases">
        <title>Sequencing the genomes of 1000 actinobacteria strains.</title>
        <authorList>
            <person name="Klenk H.-P."/>
        </authorList>
    </citation>
    <scope>NUCLEOTIDE SEQUENCE [LARGE SCALE GENOMIC DNA]</scope>
    <source>
        <strain evidence="2 3">DSM 46887</strain>
    </source>
</reference>
<sequence length="96" mass="10429">MPGQLFAAGTLAASMFVAPIATTAVSLAAPAMAASSVAVVAGGDTYQAVNAAPADWRKGPRFSTKSKCQSYGHDQHHDRWNCRKSKGSWYYWYWRS</sequence>
<feature type="chain" id="PRO_5030970465" evidence="1">
    <location>
        <begin position="34"/>
        <end position="96"/>
    </location>
</feature>
<evidence type="ECO:0000256" key="1">
    <source>
        <dbReference type="SAM" id="SignalP"/>
    </source>
</evidence>
<feature type="signal peptide" evidence="1">
    <location>
        <begin position="1"/>
        <end position="33"/>
    </location>
</feature>
<dbReference type="EMBL" id="JACHMP010000001">
    <property type="protein sequence ID" value="MBB5819772.1"/>
    <property type="molecule type" value="Genomic_DNA"/>
</dbReference>
<dbReference type="Proteomes" id="UP000540685">
    <property type="component" value="Unassembled WGS sequence"/>
</dbReference>
<gene>
    <name evidence="2" type="ORF">F4562_002834</name>
</gene>
<keyword evidence="3" id="KW-1185">Reference proteome</keyword>
<keyword evidence="1" id="KW-0732">Signal</keyword>
<comment type="caution">
    <text evidence="2">The sequence shown here is derived from an EMBL/GenBank/DDBJ whole genome shotgun (WGS) entry which is preliminary data.</text>
</comment>